<feature type="chain" id="PRO_5006063939" evidence="1">
    <location>
        <begin position="26"/>
        <end position="103"/>
    </location>
</feature>
<accession>A0A0P1H0H0</accession>
<dbReference type="Proteomes" id="UP000054935">
    <property type="component" value="Unassembled WGS sequence"/>
</dbReference>
<feature type="signal peptide" evidence="1">
    <location>
        <begin position="1"/>
        <end position="25"/>
    </location>
</feature>
<organism evidence="2 3">
    <name type="scientific">Tropicibacter naphthalenivorans</name>
    <dbReference type="NCBI Taxonomy" id="441103"/>
    <lineage>
        <taxon>Bacteria</taxon>
        <taxon>Pseudomonadati</taxon>
        <taxon>Pseudomonadota</taxon>
        <taxon>Alphaproteobacteria</taxon>
        <taxon>Rhodobacterales</taxon>
        <taxon>Roseobacteraceae</taxon>
        <taxon>Tropicibacter</taxon>
    </lineage>
</organism>
<keyword evidence="3" id="KW-1185">Reference proteome</keyword>
<evidence type="ECO:0000313" key="2">
    <source>
        <dbReference type="EMBL" id="CUH79584.1"/>
    </source>
</evidence>
<reference evidence="2 3" key="1">
    <citation type="submission" date="2015-09" db="EMBL/GenBank/DDBJ databases">
        <authorList>
            <consortium name="Swine Surveillance"/>
        </authorList>
    </citation>
    <scope>NUCLEOTIDE SEQUENCE [LARGE SCALE GENOMIC DNA]</scope>
    <source>
        <strain evidence="2 3">CECT 7648</strain>
    </source>
</reference>
<dbReference type="EMBL" id="CYSE01000004">
    <property type="protein sequence ID" value="CUH79584.1"/>
    <property type="molecule type" value="Genomic_DNA"/>
</dbReference>
<evidence type="ECO:0000256" key="1">
    <source>
        <dbReference type="SAM" id="SignalP"/>
    </source>
</evidence>
<evidence type="ECO:0000313" key="3">
    <source>
        <dbReference type="Proteomes" id="UP000054935"/>
    </source>
</evidence>
<protein>
    <submittedName>
        <fullName evidence="2">Uncharacterized protein</fullName>
    </submittedName>
</protein>
<dbReference type="AlphaFoldDB" id="A0A0P1H0H0"/>
<dbReference type="RefSeq" id="WP_058248036.1">
    <property type="nucleotide sequence ID" value="NZ_CYSE01000004.1"/>
</dbReference>
<gene>
    <name evidence="2" type="ORF">TRN7648_02547</name>
</gene>
<keyword evidence="1" id="KW-0732">Signal</keyword>
<name>A0A0P1H0H0_9RHOB</name>
<sequence>MITQFKAIALITLTTASFQATTAQAADLTTAQVQAQATAMSGCQVEPCPTTHTIPLPKGRVAPLDAQDDISEELDAEETIRWPRWRNGCKRGGFGKVTCPKWK</sequence>
<proteinExistence type="predicted"/>